<dbReference type="RefSeq" id="WP_330161549.1">
    <property type="nucleotide sequence ID" value="NZ_BAAAJA010000037.1"/>
</dbReference>
<evidence type="ECO:0000313" key="3">
    <source>
        <dbReference type="EMBL" id="MEE2054729.1"/>
    </source>
</evidence>
<sequence length="138" mass="15179">MSVGRRNGRDRRPQRAKTVQHAARESGSFRCAECRLEVPLAAPGTSHRNHCPNCLASLHVDRRIPGDRAADCRGRMVALSLSSRPDGEWMLIHRCVRCGELGSNRVAGDDNPRALVRLAVRPLAAASDAVARRVLIRL</sequence>
<proteinExistence type="predicted"/>
<dbReference type="Proteomes" id="UP001348641">
    <property type="component" value="Unassembled WGS sequence"/>
</dbReference>
<dbReference type="Pfam" id="PF12647">
    <property type="entry name" value="RNHCP"/>
    <property type="match status" value="1"/>
</dbReference>
<protein>
    <submittedName>
        <fullName evidence="3">RNHCP domain-containing protein</fullName>
    </submittedName>
</protein>
<feature type="region of interest" description="Disordered" evidence="1">
    <location>
        <begin position="1"/>
        <end position="22"/>
    </location>
</feature>
<accession>A0ABU7KZM5</accession>
<evidence type="ECO:0000259" key="2">
    <source>
        <dbReference type="Pfam" id="PF12647"/>
    </source>
</evidence>
<gene>
    <name evidence="3" type="ORF">Q8A49_29955</name>
</gene>
<comment type="caution">
    <text evidence="3">The sequence shown here is derived from an EMBL/GenBank/DDBJ whole genome shotgun (WGS) entry which is preliminary data.</text>
</comment>
<evidence type="ECO:0000256" key="1">
    <source>
        <dbReference type="SAM" id="MobiDB-lite"/>
    </source>
</evidence>
<name>A0ABU7KZM5_9ACTN</name>
<dbReference type="EMBL" id="JAUUCC010000126">
    <property type="protein sequence ID" value="MEE2054729.1"/>
    <property type="molecule type" value="Genomic_DNA"/>
</dbReference>
<evidence type="ECO:0000313" key="4">
    <source>
        <dbReference type="Proteomes" id="UP001348641"/>
    </source>
</evidence>
<feature type="compositionally biased region" description="Basic residues" evidence="1">
    <location>
        <begin position="1"/>
        <end position="15"/>
    </location>
</feature>
<feature type="domain" description="RNHCP" evidence="2">
    <location>
        <begin position="28"/>
        <end position="115"/>
    </location>
</feature>
<dbReference type="InterPro" id="IPR024439">
    <property type="entry name" value="RNHCP"/>
</dbReference>
<reference evidence="3 4" key="1">
    <citation type="submission" date="2023-07" db="EMBL/GenBank/DDBJ databases">
        <authorList>
            <person name="Girao M."/>
            <person name="Carvalho M.F."/>
        </authorList>
    </citation>
    <scope>NUCLEOTIDE SEQUENCE [LARGE SCALE GENOMIC DNA]</scope>
    <source>
        <strain evidence="3 4">66/93</strain>
    </source>
</reference>
<organism evidence="3 4">
    <name type="scientific">Nocardiopsis tropica</name>
    <dbReference type="NCBI Taxonomy" id="109330"/>
    <lineage>
        <taxon>Bacteria</taxon>
        <taxon>Bacillati</taxon>
        <taxon>Actinomycetota</taxon>
        <taxon>Actinomycetes</taxon>
        <taxon>Streptosporangiales</taxon>
        <taxon>Nocardiopsidaceae</taxon>
        <taxon>Nocardiopsis</taxon>
    </lineage>
</organism>